<evidence type="ECO:0000313" key="2">
    <source>
        <dbReference type="EMBL" id="MCR2802752.1"/>
    </source>
</evidence>
<dbReference type="PANTHER" id="PTHR43283">
    <property type="entry name" value="BETA-LACTAMASE-RELATED"/>
    <property type="match status" value="1"/>
</dbReference>
<dbReference type="RefSeq" id="WP_257442466.1">
    <property type="nucleotide sequence ID" value="NZ_JANIPJ010000002.1"/>
</dbReference>
<reference evidence="2" key="1">
    <citation type="submission" date="2022-08" db="EMBL/GenBank/DDBJ databases">
        <title>The genomic sequence of strain Paenibacillus sp. SCIV0701.</title>
        <authorList>
            <person name="Zhao H."/>
        </authorList>
    </citation>
    <scope>NUCLEOTIDE SEQUENCE</scope>
    <source>
        <strain evidence="2">SCIV0701</strain>
    </source>
</reference>
<dbReference type="Pfam" id="PF00144">
    <property type="entry name" value="Beta-lactamase"/>
    <property type="match status" value="1"/>
</dbReference>
<feature type="domain" description="Beta-lactamase-related" evidence="1">
    <location>
        <begin position="42"/>
        <end position="368"/>
    </location>
</feature>
<dbReference type="PANTHER" id="PTHR43283:SF7">
    <property type="entry name" value="BETA-LACTAMASE-RELATED DOMAIN-CONTAINING PROTEIN"/>
    <property type="match status" value="1"/>
</dbReference>
<dbReference type="SUPFAM" id="SSF56601">
    <property type="entry name" value="beta-lactamase/transpeptidase-like"/>
    <property type="match status" value="1"/>
</dbReference>
<evidence type="ECO:0000313" key="3">
    <source>
        <dbReference type="Proteomes" id="UP001141950"/>
    </source>
</evidence>
<dbReference type="InterPro" id="IPR050789">
    <property type="entry name" value="Diverse_Enzym_Activities"/>
</dbReference>
<accession>A0A9X2MRQ6</accession>
<dbReference type="AlphaFoldDB" id="A0A9X2MRQ6"/>
<evidence type="ECO:0000259" key="1">
    <source>
        <dbReference type="Pfam" id="PF00144"/>
    </source>
</evidence>
<keyword evidence="3" id="KW-1185">Reference proteome</keyword>
<dbReference type="InterPro" id="IPR001466">
    <property type="entry name" value="Beta-lactam-related"/>
</dbReference>
<proteinExistence type="predicted"/>
<comment type="caution">
    <text evidence="2">The sequence shown here is derived from an EMBL/GenBank/DDBJ whole genome shotgun (WGS) entry which is preliminary data.</text>
</comment>
<dbReference type="InterPro" id="IPR012338">
    <property type="entry name" value="Beta-lactam/transpept-like"/>
</dbReference>
<gene>
    <name evidence="2" type="ORF">NQZ67_02555</name>
</gene>
<sequence>MKKGMGEAMGELGLTREWRVIEGLIDASPGAVGMDPSQLNKLDRHFKALQEDGKIQGAGYIVSRHGQIVACRTMGPLTGTTGEGEFRPDSLRKLSSITKAFTSVAVAKLIEDGMLYADQPVSSILGEFDNPTHGGITIFHLLTHTSGLMPVPGYYNEPYPRERRGKDSVNDWIREALQGTPVCKPGEAYNYSAEGFKLLGEIIGRVSGMPYEQYVKLNLLQPLGLNHTFFRVPEHLRAKVMTVDQHDLDSLALSREAEPGSPPHSDSGLYSTMYDLWKFGQMLLNGGRFGDTRILGRKTVELLTKRHLFQVPAFHWGGEIRDKGHALGLDLAIDHMSFESIGTYQLEGAGRSALFVDPAEQMVVVLFVPSIYSWIPHSILGTKQIIWSSLI</sequence>
<dbReference type="EMBL" id="JANIPJ010000002">
    <property type="protein sequence ID" value="MCR2802752.1"/>
    <property type="molecule type" value="Genomic_DNA"/>
</dbReference>
<dbReference type="Proteomes" id="UP001141950">
    <property type="component" value="Unassembled WGS sequence"/>
</dbReference>
<organism evidence="2 3">
    <name type="scientific">Paenibacillus soyae</name>
    <dbReference type="NCBI Taxonomy" id="2969249"/>
    <lineage>
        <taxon>Bacteria</taxon>
        <taxon>Bacillati</taxon>
        <taxon>Bacillota</taxon>
        <taxon>Bacilli</taxon>
        <taxon>Bacillales</taxon>
        <taxon>Paenibacillaceae</taxon>
        <taxon>Paenibacillus</taxon>
    </lineage>
</organism>
<protein>
    <submittedName>
        <fullName evidence="2">Beta-lactamase family protein</fullName>
    </submittedName>
</protein>
<name>A0A9X2MRQ6_9BACL</name>
<dbReference type="Gene3D" id="3.40.710.10">
    <property type="entry name" value="DD-peptidase/beta-lactamase superfamily"/>
    <property type="match status" value="1"/>
</dbReference>